<comment type="caution">
    <text evidence="1">The sequence shown here is derived from an EMBL/GenBank/DDBJ whole genome shotgun (WGS) entry which is preliminary data.</text>
</comment>
<organism evidence="1 2">
    <name type="scientific">Phytophthora rubi</name>
    <dbReference type="NCBI Taxonomy" id="129364"/>
    <lineage>
        <taxon>Eukaryota</taxon>
        <taxon>Sar</taxon>
        <taxon>Stramenopiles</taxon>
        <taxon>Oomycota</taxon>
        <taxon>Peronosporomycetes</taxon>
        <taxon>Peronosporales</taxon>
        <taxon>Peronosporaceae</taxon>
        <taxon>Phytophthora</taxon>
    </lineage>
</organism>
<dbReference type="AlphaFoldDB" id="A0A6A4BAZ2"/>
<dbReference type="Proteomes" id="UP000434957">
    <property type="component" value="Unassembled WGS sequence"/>
</dbReference>
<proteinExistence type="predicted"/>
<protein>
    <submittedName>
        <fullName evidence="1">Uncharacterized protein</fullName>
    </submittedName>
</protein>
<reference evidence="1 2" key="1">
    <citation type="submission" date="2018-08" db="EMBL/GenBank/DDBJ databases">
        <title>Genomic investigation of the strawberry pathogen Phytophthora fragariae indicates pathogenicity is determined by transcriptional variation in three key races.</title>
        <authorList>
            <person name="Adams T.M."/>
            <person name="Armitage A.D."/>
            <person name="Sobczyk M.K."/>
            <person name="Bates H.J."/>
            <person name="Dunwell J.M."/>
            <person name="Nellist C.F."/>
            <person name="Harrison R.J."/>
        </authorList>
    </citation>
    <scope>NUCLEOTIDE SEQUENCE [LARGE SCALE GENOMIC DNA]</scope>
    <source>
        <strain evidence="1 2">SCRP333</strain>
    </source>
</reference>
<name>A0A6A4BAZ2_9STRA</name>
<evidence type="ECO:0000313" key="2">
    <source>
        <dbReference type="Proteomes" id="UP000434957"/>
    </source>
</evidence>
<accession>A0A6A4BAZ2</accession>
<keyword evidence="2" id="KW-1185">Reference proteome</keyword>
<sequence length="50" mass="5277">MVCLPFDEFVAATGVASTRRPAAGYTSSAALRVLGDESSLNRGYSHMAIE</sequence>
<evidence type="ECO:0000313" key="1">
    <source>
        <dbReference type="EMBL" id="KAE9271110.1"/>
    </source>
</evidence>
<gene>
    <name evidence="1" type="ORF">PR003_g30606</name>
</gene>
<dbReference type="EMBL" id="QXFT01005811">
    <property type="protein sequence ID" value="KAE9271110.1"/>
    <property type="molecule type" value="Genomic_DNA"/>
</dbReference>